<evidence type="ECO:0000259" key="7">
    <source>
        <dbReference type="PROSITE" id="PS50048"/>
    </source>
</evidence>
<protein>
    <recommendedName>
        <fullName evidence="7">Zn(2)-C6 fungal-type domain-containing protein</fullName>
    </recommendedName>
</protein>
<dbReference type="GO" id="GO:0000981">
    <property type="term" value="F:DNA-binding transcription factor activity, RNA polymerase II-specific"/>
    <property type="evidence" value="ECO:0007669"/>
    <property type="project" value="InterPro"/>
</dbReference>
<gene>
    <name evidence="8" type="ORF">TCE0_033r09228</name>
</gene>
<evidence type="ECO:0000256" key="5">
    <source>
        <dbReference type="ARBA" id="ARBA00023242"/>
    </source>
</evidence>
<sequence>MYGNNTQDPHVGARSHLRHELNKEDIAEGIRQPGHRGICDACRQRRSRCIFEVAVPICTQCLVHGTTCSSRSRKTKIESLKRSQKTRTLEADIRRLEDILRSAGIDPGESVFDPEPIDDDDEAESDMDDYDSSNHLSSDYSSASPEERKSFESVTTPQSGSSVSVESPSQALVLKTDRGREGIFFGSSSSFHILSEEGIRFVREKSGVQDFPTGLLAQPCWSSINFSPLPVNIYTDLFECRVYKALPPRSEVFTLLRNYFSTINRIFPIIHEETFMEMVEWQYTQQKCTDVGRWASINALLALSFRYRDDRGPRPEKDTERAWLYWKNAAAVYTELSLRPNDILGIQALLVMAIFARVNGHIQLAIPLITAAMKSAQALGLHRRNLSPNSSASDLETRRRVWWCIFVMDQGIGIKTGRGYLQHPDDSDVDLPGEDPQAFNDLQNGCMWSIKLFRSTCTHAVLVSSIYRELYATKAFYKSFPEVCKTVTKLSDQLREWKREYSCLSYTPPKSKESKDLNRDEEVKIVAHISEKLCYLNSIILINRMPLLFEIAALKRTHPKRDVIKHVSATSRHHSLICLHAARDSLKLLDRLPWRDVGFSWALLDFLFYAASILFTHIVEEPLGSETGSVEENLGMLNLATNYFSTLASMHGRSKSVKFMASMSAIMERTAKKIIDKALKEVNISAGNRRKEETFSSAPKQQPPPPIVEQPNDVQFTDPDLTSSVPFSSDPVADSTVPAGIGNVFSQNGALPYMVPMSDPNIQMTDAYSQMYNNLYQYDIPSYMTAPVPDAFWGQEAVPDLMSNIPMQAKYDQNMANDVLLEYMWNNNG</sequence>
<evidence type="ECO:0000256" key="4">
    <source>
        <dbReference type="ARBA" id="ARBA00023163"/>
    </source>
</evidence>
<dbReference type="Proteomes" id="UP000053095">
    <property type="component" value="Unassembled WGS sequence"/>
</dbReference>
<dbReference type="InterPro" id="IPR036864">
    <property type="entry name" value="Zn2-C6_fun-type_DNA-bd_sf"/>
</dbReference>
<dbReference type="CDD" id="cd00067">
    <property type="entry name" value="GAL4"/>
    <property type="match status" value="1"/>
</dbReference>
<dbReference type="InterPro" id="IPR007219">
    <property type="entry name" value="XnlR_reg_dom"/>
</dbReference>
<reference evidence="9" key="1">
    <citation type="journal article" date="2015" name="Genome Announc.">
        <title>Draft genome sequence of Talaromyces cellulolyticus strain Y-94, a source of lignocellulosic biomass-degrading enzymes.</title>
        <authorList>
            <person name="Fujii T."/>
            <person name="Koike H."/>
            <person name="Sawayama S."/>
            <person name="Yano S."/>
            <person name="Inoue H."/>
        </authorList>
    </citation>
    <scope>NUCLEOTIDE SEQUENCE [LARGE SCALE GENOMIC DNA]</scope>
    <source>
        <strain evidence="9">Y-94</strain>
    </source>
</reference>
<evidence type="ECO:0000256" key="3">
    <source>
        <dbReference type="ARBA" id="ARBA00023125"/>
    </source>
</evidence>
<feature type="domain" description="Zn(2)-C6 fungal-type" evidence="7">
    <location>
        <begin position="38"/>
        <end position="70"/>
    </location>
</feature>
<dbReference type="Pfam" id="PF04082">
    <property type="entry name" value="Fungal_trans"/>
    <property type="match status" value="1"/>
</dbReference>
<evidence type="ECO:0000256" key="6">
    <source>
        <dbReference type="SAM" id="MobiDB-lite"/>
    </source>
</evidence>
<dbReference type="EMBL" id="DF933829">
    <property type="protein sequence ID" value="GAM38477.1"/>
    <property type="molecule type" value="Genomic_DNA"/>
</dbReference>
<dbReference type="PANTHER" id="PTHR46910">
    <property type="entry name" value="TRANSCRIPTION FACTOR PDR1"/>
    <property type="match status" value="1"/>
</dbReference>
<dbReference type="CDD" id="cd12148">
    <property type="entry name" value="fungal_TF_MHR"/>
    <property type="match status" value="1"/>
</dbReference>
<keyword evidence="5" id="KW-0539">Nucleus</keyword>
<keyword evidence="9" id="KW-1185">Reference proteome</keyword>
<dbReference type="InterPro" id="IPR050987">
    <property type="entry name" value="AtrR-like"/>
</dbReference>
<feature type="compositionally biased region" description="Acidic residues" evidence="6">
    <location>
        <begin position="115"/>
        <end position="131"/>
    </location>
</feature>
<feature type="compositionally biased region" description="Polar residues" evidence="6">
    <location>
        <begin position="712"/>
        <end position="727"/>
    </location>
</feature>
<feature type="region of interest" description="Disordered" evidence="6">
    <location>
        <begin position="689"/>
        <end position="732"/>
    </location>
</feature>
<feature type="compositionally biased region" description="Low complexity" evidence="6">
    <location>
        <begin position="133"/>
        <end position="144"/>
    </location>
</feature>
<dbReference type="AlphaFoldDB" id="A0A6V8HAN3"/>
<name>A0A6V8HAN3_TALPI</name>
<dbReference type="GO" id="GO:0008270">
    <property type="term" value="F:zinc ion binding"/>
    <property type="evidence" value="ECO:0007669"/>
    <property type="project" value="InterPro"/>
</dbReference>
<keyword evidence="3" id="KW-0238">DNA-binding</keyword>
<dbReference type="GO" id="GO:0006351">
    <property type="term" value="P:DNA-templated transcription"/>
    <property type="evidence" value="ECO:0007669"/>
    <property type="project" value="InterPro"/>
</dbReference>
<evidence type="ECO:0000256" key="2">
    <source>
        <dbReference type="ARBA" id="ARBA00023015"/>
    </source>
</evidence>
<dbReference type="PANTHER" id="PTHR46910:SF2">
    <property type="entry name" value="ZN(II)2CYS6 TRANSCRIPTION FACTOR (EUROFUNG)"/>
    <property type="match status" value="1"/>
</dbReference>
<comment type="caution">
    <text evidence="8">The sequence shown here is derived from an EMBL/GenBank/DDBJ whole genome shotgun (WGS) entry which is preliminary data.</text>
</comment>
<dbReference type="InterPro" id="IPR001138">
    <property type="entry name" value="Zn2Cys6_DnaBD"/>
</dbReference>
<keyword evidence="1" id="KW-0479">Metal-binding</keyword>
<keyword evidence="4" id="KW-0804">Transcription</keyword>
<dbReference type="PROSITE" id="PS50048">
    <property type="entry name" value="ZN2_CY6_FUNGAL_2"/>
    <property type="match status" value="1"/>
</dbReference>
<dbReference type="Gene3D" id="4.10.240.10">
    <property type="entry name" value="Zn(2)-C6 fungal-type DNA-binding domain"/>
    <property type="match status" value="1"/>
</dbReference>
<evidence type="ECO:0000256" key="1">
    <source>
        <dbReference type="ARBA" id="ARBA00022723"/>
    </source>
</evidence>
<proteinExistence type="predicted"/>
<feature type="region of interest" description="Disordered" evidence="6">
    <location>
        <begin position="105"/>
        <end position="170"/>
    </location>
</feature>
<evidence type="ECO:0000313" key="8">
    <source>
        <dbReference type="EMBL" id="GAM38477.1"/>
    </source>
</evidence>
<accession>A0A6V8HAN3</accession>
<organism evidence="8 9">
    <name type="scientific">Talaromyces pinophilus</name>
    <name type="common">Penicillium pinophilum</name>
    <dbReference type="NCBI Taxonomy" id="128442"/>
    <lineage>
        <taxon>Eukaryota</taxon>
        <taxon>Fungi</taxon>
        <taxon>Dikarya</taxon>
        <taxon>Ascomycota</taxon>
        <taxon>Pezizomycotina</taxon>
        <taxon>Eurotiomycetes</taxon>
        <taxon>Eurotiomycetidae</taxon>
        <taxon>Eurotiales</taxon>
        <taxon>Trichocomaceae</taxon>
        <taxon>Talaromyces</taxon>
        <taxon>Talaromyces sect. Talaromyces</taxon>
    </lineage>
</organism>
<feature type="compositionally biased region" description="Low complexity" evidence="6">
    <location>
        <begin position="157"/>
        <end position="170"/>
    </location>
</feature>
<dbReference type="SUPFAM" id="SSF57701">
    <property type="entry name" value="Zn2/Cys6 DNA-binding domain"/>
    <property type="match status" value="1"/>
</dbReference>
<keyword evidence="2" id="KW-0805">Transcription regulation</keyword>
<dbReference type="GO" id="GO:0003677">
    <property type="term" value="F:DNA binding"/>
    <property type="evidence" value="ECO:0007669"/>
    <property type="project" value="UniProtKB-KW"/>
</dbReference>
<dbReference type="SMART" id="SM00906">
    <property type="entry name" value="Fungal_trans"/>
    <property type="match status" value="1"/>
</dbReference>
<evidence type="ECO:0000313" key="9">
    <source>
        <dbReference type="Proteomes" id="UP000053095"/>
    </source>
</evidence>